<organism evidence="1 2">
    <name type="scientific">Periconia macrospinosa</name>
    <dbReference type="NCBI Taxonomy" id="97972"/>
    <lineage>
        <taxon>Eukaryota</taxon>
        <taxon>Fungi</taxon>
        <taxon>Dikarya</taxon>
        <taxon>Ascomycota</taxon>
        <taxon>Pezizomycotina</taxon>
        <taxon>Dothideomycetes</taxon>
        <taxon>Pleosporomycetidae</taxon>
        <taxon>Pleosporales</taxon>
        <taxon>Massarineae</taxon>
        <taxon>Periconiaceae</taxon>
        <taxon>Periconia</taxon>
    </lineage>
</organism>
<dbReference type="SUPFAM" id="SSF51735">
    <property type="entry name" value="NAD(P)-binding Rossmann-fold domains"/>
    <property type="match status" value="1"/>
</dbReference>
<evidence type="ECO:0000313" key="2">
    <source>
        <dbReference type="Proteomes" id="UP000244855"/>
    </source>
</evidence>
<dbReference type="EMBL" id="KZ805370">
    <property type="protein sequence ID" value="PVI00638.1"/>
    <property type="molecule type" value="Genomic_DNA"/>
</dbReference>
<sequence length="251" mass="27067">MPSYLVTGAGRGLGLGFVTNLLRNKGNIVIATARDTAASSGLQELKTRNDNGRLILIDLDVSNAESVSKTVEEVAKVLPDGLDNLISNAGVSTSGPLKTFDELDLDEFRQEVDFPITTTLLVVRGFLPLVHKSKEKKILVISSIIGSLTIAPNVLDLGNGYAVARAALNMLVRKWSMPLKAKDIVIAVVHPGWVDSTEMGSSIVAWVDKNPDRMLSITVEQSAAGVTKVLHDLNIENTGSFFNYDGIQLPW</sequence>
<dbReference type="AlphaFoldDB" id="A0A2V1DQT9"/>
<protein>
    <submittedName>
        <fullName evidence="1">Putative short-chain dehydrogenase</fullName>
    </submittedName>
</protein>
<dbReference type="InterPro" id="IPR052184">
    <property type="entry name" value="SDR_enzymes"/>
</dbReference>
<evidence type="ECO:0000313" key="1">
    <source>
        <dbReference type="EMBL" id="PVI00638.1"/>
    </source>
</evidence>
<dbReference type="Gene3D" id="3.40.50.720">
    <property type="entry name" value="NAD(P)-binding Rossmann-like Domain"/>
    <property type="match status" value="1"/>
</dbReference>
<proteinExistence type="predicted"/>
<reference evidence="1 2" key="1">
    <citation type="journal article" date="2018" name="Sci. Rep.">
        <title>Comparative genomics provides insights into the lifestyle and reveals functional heterogeneity of dark septate endophytic fungi.</title>
        <authorList>
            <person name="Knapp D.G."/>
            <person name="Nemeth J.B."/>
            <person name="Barry K."/>
            <person name="Hainaut M."/>
            <person name="Henrissat B."/>
            <person name="Johnson J."/>
            <person name="Kuo A."/>
            <person name="Lim J.H.P."/>
            <person name="Lipzen A."/>
            <person name="Nolan M."/>
            <person name="Ohm R.A."/>
            <person name="Tamas L."/>
            <person name="Grigoriev I.V."/>
            <person name="Spatafora J.W."/>
            <person name="Nagy L.G."/>
            <person name="Kovacs G.M."/>
        </authorList>
    </citation>
    <scope>NUCLEOTIDE SEQUENCE [LARGE SCALE GENOMIC DNA]</scope>
    <source>
        <strain evidence="1 2">DSE2036</strain>
    </source>
</reference>
<dbReference type="PANTHER" id="PTHR45458:SF3">
    <property type="entry name" value="CHAIN DEHYDROGENASE (ATSC), PUTATIVE-RELATED"/>
    <property type="match status" value="1"/>
</dbReference>
<dbReference type="PANTHER" id="PTHR45458">
    <property type="entry name" value="SHORT-CHAIN DEHYDROGENASE/REDUCTASE SDR"/>
    <property type="match status" value="1"/>
</dbReference>
<dbReference type="GO" id="GO:0016616">
    <property type="term" value="F:oxidoreductase activity, acting on the CH-OH group of donors, NAD or NADP as acceptor"/>
    <property type="evidence" value="ECO:0007669"/>
    <property type="project" value="TreeGrafter"/>
</dbReference>
<accession>A0A2V1DQT9</accession>
<keyword evidence="2" id="KW-1185">Reference proteome</keyword>
<dbReference type="InterPro" id="IPR002347">
    <property type="entry name" value="SDR_fam"/>
</dbReference>
<gene>
    <name evidence="1" type="ORF">DM02DRAFT_642327</name>
</gene>
<dbReference type="PRINTS" id="PR00081">
    <property type="entry name" value="GDHRDH"/>
</dbReference>
<dbReference type="Proteomes" id="UP000244855">
    <property type="component" value="Unassembled WGS sequence"/>
</dbReference>
<dbReference type="OrthoDB" id="7289984at2759"/>
<dbReference type="CDD" id="cd05325">
    <property type="entry name" value="carb_red_sniffer_like_SDR_c"/>
    <property type="match status" value="1"/>
</dbReference>
<dbReference type="InterPro" id="IPR036291">
    <property type="entry name" value="NAD(P)-bd_dom_sf"/>
</dbReference>
<dbReference type="Pfam" id="PF00106">
    <property type="entry name" value="adh_short"/>
    <property type="match status" value="1"/>
</dbReference>
<name>A0A2V1DQT9_9PLEO</name>